<dbReference type="EMBL" id="JAULSU010000001">
    <property type="protein sequence ID" value="KAK0631421.1"/>
    <property type="molecule type" value="Genomic_DNA"/>
</dbReference>
<feature type="signal peptide" evidence="1">
    <location>
        <begin position="1"/>
        <end position="18"/>
    </location>
</feature>
<sequence length="720" mass="76821">MKWLCPLAWVTFAGIAYTAVLDLGDVKQFDPKLTALPEGIHPNAIWIDPAGDGQDGFNVVLGQDLKAKVDGVLQGCGAADNKCYQDVVKVLQNEGSIQMDKQLDSRAVLIAAATIAEVVSTAKKVIETVSLLYIGFKALGHALNGGGQYWPHVVASAAGKLPEATPITVSAGGSPVATVTLAPAPAATVVPGAPVVTAAANGDLEVVLGKDLAARLQEVLARNKDCQAGAEFDRLHPTPAVRKAKRAGGTFGSVVCGAQAAMLNAETGGALGGFLLPGSGSVPFTFTNTEAIAAVDRVDEFSKTFHVASPLPSGSARQLASLFVALGIHSIIDDDPLGDRNRIPASLVSAGGGNTPPSGCPEKTLVCGIPQNEDCGMKIVQVGTGNATRSVCKDAPNKDCPCTGPAVPVIYRASPMKIKLLRDLRTRRENRFKPTCPIVMTEIPSDLFSSSQFNIHNHFCSGWVKDAPHKMTVDSKGANTLPEPIRKVVVARAPPANPSSFSDFRFDLAYEPKKSGECTVTDCNKAFGNIASVCRSSSSGVYMYEKGTYDIGCGTFSYAIRKKRPDEPQIGDEVADLIPYNRYCYKPEELPELKGDVHDNYVRAAATLACRGSTQSENAIRKDDSNSFKHSIQWRGNVPHQVNIWWKPGCKIEKNGAPTEMLAVNPFLKKEPGDEHTCGAFLWSNWKECTGNGGRGGRIQLGCLMYEFMASDVKRGDFRV</sequence>
<dbReference type="AlphaFoldDB" id="A0AA39XD25"/>
<keyword evidence="1" id="KW-0732">Signal</keyword>
<evidence type="ECO:0000313" key="2">
    <source>
        <dbReference type="EMBL" id="KAK0631421.1"/>
    </source>
</evidence>
<accession>A0AA39XD25</accession>
<evidence type="ECO:0000256" key="1">
    <source>
        <dbReference type="SAM" id="SignalP"/>
    </source>
</evidence>
<evidence type="ECO:0000313" key="3">
    <source>
        <dbReference type="Proteomes" id="UP001175000"/>
    </source>
</evidence>
<feature type="chain" id="PRO_5041375137" evidence="1">
    <location>
        <begin position="19"/>
        <end position="720"/>
    </location>
</feature>
<proteinExistence type="predicted"/>
<reference evidence="2" key="1">
    <citation type="submission" date="2023-06" db="EMBL/GenBank/DDBJ databases">
        <title>Genome-scale phylogeny and comparative genomics of the fungal order Sordariales.</title>
        <authorList>
            <consortium name="Lawrence Berkeley National Laboratory"/>
            <person name="Hensen N."/>
            <person name="Bonometti L."/>
            <person name="Westerberg I."/>
            <person name="Brannstrom I.O."/>
            <person name="Guillou S."/>
            <person name="Cros-Aarteil S."/>
            <person name="Calhoun S."/>
            <person name="Haridas S."/>
            <person name="Kuo A."/>
            <person name="Mondo S."/>
            <person name="Pangilinan J."/>
            <person name="Riley R."/>
            <person name="Labutti K."/>
            <person name="Andreopoulos B."/>
            <person name="Lipzen A."/>
            <person name="Chen C."/>
            <person name="Yanf M."/>
            <person name="Daum C."/>
            <person name="Ng V."/>
            <person name="Clum A."/>
            <person name="Steindorff A."/>
            <person name="Ohm R."/>
            <person name="Martin F."/>
            <person name="Silar P."/>
            <person name="Natvig D."/>
            <person name="Lalanne C."/>
            <person name="Gautier V."/>
            <person name="Ament-Velasquez S.L."/>
            <person name="Kruys A."/>
            <person name="Hutchinson M.I."/>
            <person name="Powell A.J."/>
            <person name="Barry K."/>
            <person name="Miller A.N."/>
            <person name="Grigoriev I.V."/>
            <person name="Debuchy R."/>
            <person name="Gladieux P."/>
            <person name="Thoren M.H."/>
            <person name="Johannesson H."/>
        </authorList>
    </citation>
    <scope>NUCLEOTIDE SEQUENCE</scope>
    <source>
        <strain evidence="2">CBS 606.72</strain>
    </source>
</reference>
<keyword evidence="3" id="KW-1185">Reference proteome</keyword>
<comment type="caution">
    <text evidence="2">The sequence shown here is derived from an EMBL/GenBank/DDBJ whole genome shotgun (WGS) entry which is preliminary data.</text>
</comment>
<dbReference type="Proteomes" id="UP001175000">
    <property type="component" value="Unassembled WGS sequence"/>
</dbReference>
<protein>
    <submittedName>
        <fullName evidence="2">Uncharacterized protein</fullName>
    </submittedName>
</protein>
<organism evidence="2 3">
    <name type="scientific">Immersiella caudata</name>
    <dbReference type="NCBI Taxonomy" id="314043"/>
    <lineage>
        <taxon>Eukaryota</taxon>
        <taxon>Fungi</taxon>
        <taxon>Dikarya</taxon>
        <taxon>Ascomycota</taxon>
        <taxon>Pezizomycotina</taxon>
        <taxon>Sordariomycetes</taxon>
        <taxon>Sordariomycetidae</taxon>
        <taxon>Sordariales</taxon>
        <taxon>Lasiosphaeriaceae</taxon>
        <taxon>Immersiella</taxon>
    </lineage>
</organism>
<name>A0AA39XD25_9PEZI</name>
<gene>
    <name evidence="2" type="ORF">B0T14DRAFT_549246</name>
</gene>